<reference evidence="2" key="1">
    <citation type="submission" date="2016-10" db="EMBL/GenBank/DDBJ databases">
        <authorList>
            <person name="Jeantristanb JTB J.-T."/>
            <person name="Ricardo R."/>
        </authorList>
    </citation>
    <scope>NUCLEOTIDE SEQUENCE [LARGE SCALE GENOMIC DNA]</scope>
</reference>
<accession>A0A2X0LM43</accession>
<proteinExistence type="predicted"/>
<name>A0A2X0LM43_9BASI</name>
<dbReference type="AlphaFoldDB" id="A0A2X0LM43"/>
<dbReference type="EMBL" id="FMWP01000107">
    <property type="protein sequence ID" value="SDA00093.1"/>
    <property type="molecule type" value="Genomic_DNA"/>
</dbReference>
<keyword evidence="2" id="KW-1185">Reference proteome</keyword>
<evidence type="ECO:0000313" key="1">
    <source>
        <dbReference type="EMBL" id="SDA00093.1"/>
    </source>
</evidence>
<sequence length="77" mass="8684">MQHEVHRGLSSRFRFPLFTLTTIHLSAVDVGANFVDFKSAAAASRTTRQGILLAIATSRNFNVLIHIFQLVLFKDRI</sequence>
<dbReference type="Proteomes" id="UP000249723">
    <property type="component" value="Unassembled WGS sequence"/>
</dbReference>
<evidence type="ECO:0000313" key="2">
    <source>
        <dbReference type="Proteomes" id="UP000249723"/>
    </source>
</evidence>
<organism evidence="1 2">
    <name type="scientific">Microbotryum saponariae</name>
    <dbReference type="NCBI Taxonomy" id="289078"/>
    <lineage>
        <taxon>Eukaryota</taxon>
        <taxon>Fungi</taxon>
        <taxon>Dikarya</taxon>
        <taxon>Basidiomycota</taxon>
        <taxon>Pucciniomycotina</taxon>
        <taxon>Microbotryomycetes</taxon>
        <taxon>Microbotryales</taxon>
        <taxon>Microbotryaceae</taxon>
        <taxon>Microbotryum</taxon>
    </lineage>
</organism>
<gene>
    <name evidence="1" type="ORF">BZ3500_MVSOF-1268-A1-R1_CHR9G10438</name>
</gene>
<protein>
    <submittedName>
        <fullName evidence="1">BZ3500_MvSof-1268-A1-R1_Chr9g10438 protein</fullName>
    </submittedName>
</protein>